<reference evidence="2" key="1">
    <citation type="submission" date="2023-06" db="EMBL/GenBank/DDBJ databases">
        <title>Genome-scale phylogeny and comparative genomics of the fungal order Sordariales.</title>
        <authorList>
            <consortium name="Lawrence Berkeley National Laboratory"/>
            <person name="Hensen N."/>
            <person name="Bonometti L."/>
            <person name="Westerberg I."/>
            <person name="Brannstrom I.O."/>
            <person name="Guillou S."/>
            <person name="Cros-Aarteil S."/>
            <person name="Calhoun S."/>
            <person name="Haridas S."/>
            <person name="Kuo A."/>
            <person name="Mondo S."/>
            <person name="Pangilinan J."/>
            <person name="Riley R."/>
            <person name="Labutti K."/>
            <person name="Andreopoulos B."/>
            <person name="Lipzen A."/>
            <person name="Chen C."/>
            <person name="Yanf M."/>
            <person name="Daum C."/>
            <person name="Ng V."/>
            <person name="Clum A."/>
            <person name="Steindorff A."/>
            <person name="Ohm R."/>
            <person name="Martin F."/>
            <person name="Silar P."/>
            <person name="Natvig D."/>
            <person name="Lalanne C."/>
            <person name="Gautier V."/>
            <person name="Ament-Velasquez S.L."/>
            <person name="Kruys A."/>
            <person name="Hutchinson M.I."/>
            <person name="Powell A.J."/>
            <person name="Barry K."/>
            <person name="Miller A.N."/>
            <person name="Grigoriev I.V."/>
            <person name="Debuchy R."/>
            <person name="Gladieux P."/>
            <person name="Thoren M.H."/>
            <person name="Johannesson H."/>
        </authorList>
    </citation>
    <scope>NUCLEOTIDE SEQUENCE</scope>
    <source>
        <strain evidence="2">SMH4607-1</strain>
    </source>
</reference>
<feature type="compositionally biased region" description="Polar residues" evidence="1">
    <location>
        <begin position="136"/>
        <end position="152"/>
    </location>
</feature>
<accession>A0AA40DWI9</accession>
<comment type="caution">
    <text evidence="2">The sequence shown here is derived from an EMBL/GenBank/DDBJ whole genome shotgun (WGS) entry which is preliminary data.</text>
</comment>
<organism evidence="2 3">
    <name type="scientific">Lasiosphaeris hirsuta</name>
    <dbReference type="NCBI Taxonomy" id="260670"/>
    <lineage>
        <taxon>Eukaryota</taxon>
        <taxon>Fungi</taxon>
        <taxon>Dikarya</taxon>
        <taxon>Ascomycota</taxon>
        <taxon>Pezizomycotina</taxon>
        <taxon>Sordariomycetes</taxon>
        <taxon>Sordariomycetidae</taxon>
        <taxon>Sordariales</taxon>
        <taxon>Lasiosphaeriaceae</taxon>
        <taxon>Lasiosphaeris</taxon>
    </lineage>
</organism>
<sequence length="184" mass="20875">MLAEEDGALAEEILGPPTGKESLRGVHGLLMELVSLTKDVSIKHEILRQLDFRSRYSREDTIQDAETGTYEWMLRSSLEDDSSDSDGEYSESADRSPSPDFGWGLIFEEAMARVTMTVNILYRWTAPRRPEHWQREQSISSTPSMPKQRLGNQSLRNKDVTNPITHDLTSCPGFQPHPPILPVY</sequence>
<feature type="compositionally biased region" description="Pro residues" evidence="1">
    <location>
        <begin position="175"/>
        <end position="184"/>
    </location>
</feature>
<proteinExistence type="predicted"/>
<name>A0AA40DWI9_9PEZI</name>
<evidence type="ECO:0000313" key="2">
    <source>
        <dbReference type="EMBL" id="KAK0716212.1"/>
    </source>
</evidence>
<feature type="compositionally biased region" description="Polar residues" evidence="1">
    <location>
        <begin position="157"/>
        <end position="168"/>
    </location>
</feature>
<evidence type="ECO:0000313" key="3">
    <source>
        <dbReference type="Proteomes" id="UP001172102"/>
    </source>
</evidence>
<protein>
    <submittedName>
        <fullName evidence="2">Uncharacterized protein</fullName>
    </submittedName>
</protein>
<dbReference type="Proteomes" id="UP001172102">
    <property type="component" value="Unassembled WGS sequence"/>
</dbReference>
<gene>
    <name evidence="2" type="ORF">B0H67DRAFT_582631</name>
</gene>
<dbReference type="EMBL" id="JAUKUA010000004">
    <property type="protein sequence ID" value="KAK0716212.1"/>
    <property type="molecule type" value="Genomic_DNA"/>
</dbReference>
<evidence type="ECO:0000256" key="1">
    <source>
        <dbReference type="SAM" id="MobiDB-lite"/>
    </source>
</evidence>
<feature type="region of interest" description="Disordered" evidence="1">
    <location>
        <begin position="133"/>
        <end position="152"/>
    </location>
</feature>
<keyword evidence="3" id="KW-1185">Reference proteome</keyword>
<dbReference type="AlphaFoldDB" id="A0AA40DWI9"/>
<feature type="region of interest" description="Disordered" evidence="1">
    <location>
        <begin position="157"/>
        <end position="184"/>
    </location>
</feature>